<evidence type="ECO:0000256" key="1">
    <source>
        <dbReference type="ARBA" id="ARBA00006484"/>
    </source>
</evidence>
<dbReference type="InterPro" id="IPR020904">
    <property type="entry name" value="Sc_DH/Rdtase_CS"/>
</dbReference>
<dbReference type="Proteomes" id="UP000244904">
    <property type="component" value="Unassembled WGS sequence"/>
</dbReference>
<evidence type="ECO:0000313" key="5">
    <source>
        <dbReference type="Proteomes" id="UP000244904"/>
    </source>
</evidence>
<dbReference type="PROSITE" id="PS00061">
    <property type="entry name" value="ADH_SHORT"/>
    <property type="match status" value="1"/>
</dbReference>
<proteinExistence type="inferred from homology"/>
<dbReference type="CDD" id="cd05233">
    <property type="entry name" value="SDR_c"/>
    <property type="match status" value="1"/>
</dbReference>
<dbReference type="Gene3D" id="3.40.50.720">
    <property type="entry name" value="NAD(P)-binding Rossmann-like Domain"/>
    <property type="match status" value="1"/>
</dbReference>
<dbReference type="EMBL" id="OMOJ01000002">
    <property type="protein sequence ID" value="SPF79350.1"/>
    <property type="molecule type" value="Genomic_DNA"/>
</dbReference>
<accession>A0A2R8ATN6</accession>
<dbReference type="PRINTS" id="PR00080">
    <property type="entry name" value="SDRFAMILY"/>
</dbReference>
<evidence type="ECO:0000256" key="3">
    <source>
        <dbReference type="RuleBase" id="RU000363"/>
    </source>
</evidence>
<dbReference type="GO" id="GO:0016020">
    <property type="term" value="C:membrane"/>
    <property type="evidence" value="ECO:0007669"/>
    <property type="project" value="TreeGrafter"/>
</dbReference>
<dbReference type="InterPro" id="IPR036291">
    <property type="entry name" value="NAD(P)-bd_dom_sf"/>
</dbReference>
<dbReference type="Pfam" id="PF00106">
    <property type="entry name" value="adh_short"/>
    <property type="match status" value="1"/>
</dbReference>
<dbReference type="RefSeq" id="WP_219929006.1">
    <property type="nucleotide sequence ID" value="NZ_OMOJ01000002.1"/>
</dbReference>
<name>A0A2R8ATN6_9RHOB</name>
<dbReference type="PANTHER" id="PTHR44196">
    <property type="entry name" value="DEHYDROGENASE/REDUCTASE SDR FAMILY MEMBER 7B"/>
    <property type="match status" value="1"/>
</dbReference>
<dbReference type="PRINTS" id="PR00081">
    <property type="entry name" value="GDHRDH"/>
</dbReference>
<dbReference type="InterPro" id="IPR002347">
    <property type="entry name" value="SDR_fam"/>
</dbReference>
<reference evidence="5" key="1">
    <citation type="submission" date="2018-03" db="EMBL/GenBank/DDBJ databases">
        <authorList>
            <person name="Rodrigo-Torres L."/>
            <person name="Arahal R. D."/>
            <person name="Lucena T."/>
        </authorList>
    </citation>
    <scope>NUCLEOTIDE SEQUENCE [LARGE SCALE GENOMIC DNA]</scope>
    <source>
        <strain evidence="5">CECT 8871</strain>
    </source>
</reference>
<dbReference type="GO" id="GO:0016491">
    <property type="term" value="F:oxidoreductase activity"/>
    <property type="evidence" value="ECO:0007669"/>
    <property type="project" value="UniProtKB-KW"/>
</dbReference>
<dbReference type="FunFam" id="3.40.50.720:FF:000084">
    <property type="entry name" value="Short-chain dehydrogenase reductase"/>
    <property type="match status" value="1"/>
</dbReference>
<evidence type="ECO:0000256" key="2">
    <source>
        <dbReference type="ARBA" id="ARBA00023002"/>
    </source>
</evidence>
<protein>
    <submittedName>
        <fullName evidence="4">Ketoacyl reductase</fullName>
        <ecNumber evidence="4">1.3.1.-</ecNumber>
    </submittedName>
</protein>
<evidence type="ECO:0000313" key="4">
    <source>
        <dbReference type="EMBL" id="SPF79350.1"/>
    </source>
</evidence>
<keyword evidence="2 4" id="KW-0560">Oxidoreductase</keyword>
<dbReference type="AlphaFoldDB" id="A0A2R8ATN6"/>
<sequence>MMGLTGKTALVTGAAQGIGRAIATQLAESGVRVILCDLSFEAAAAAAKAIGAEAVACDVRDPVQISAMIDEAQSRLGHIDILISNAGFASGEPNGPTSATDDHWQANWEVHVMAHLRAARLVLPEMIRRGNGWVVNIASAAGLLSQVGDAAYSATKHAAVSLAQSLAIAHGQQGISVSVVCPLYVATPLLGYGEGDAPQTAGVISANDVAKATIEGMKARRFLILPHPEAAAFAQRRMEDTDRWIKGMQKVHDRVQNSDAKTLHDIHKLV</sequence>
<organism evidence="4 5">
    <name type="scientific">Pseudoprimorskyibacter insulae</name>
    <dbReference type="NCBI Taxonomy" id="1695997"/>
    <lineage>
        <taxon>Bacteria</taxon>
        <taxon>Pseudomonadati</taxon>
        <taxon>Pseudomonadota</taxon>
        <taxon>Alphaproteobacteria</taxon>
        <taxon>Rhodobacterales</taxon>
        <taxon>Paracoccaceae</taxon>
        <taxon>Pseudoprimorskyibacter</taxon>
    </lineage>
</organism>
<dbReference type="EC" id="1.3.1.-" evidence="4"/>
<gene>
    <name evidence="4" type="primary">actIII</name>
    <name evidence="4" type="ORF">PRI8871_01145</name>
</gene>
<dbReference type="SUPFAM" id="SSF51735">
    <property type="entry name" value="NAD(P)-binding Rossmann-fold domains"/>
    <property type="match status" value="1"/>
</dbReference>
<comment type="similarity">
    <text evidence="1 3">Belongs to the short-chain dehydrogenases/reductases (SDR) family.</text>
</comment>
<keyword evidence="5" id="KW-1185">Reference proteome</keyword>
<dbReference type="PANTHER" id="PTHR44196:SF1">
    <property type="entry name" value="DEHYDROGENASE_REDUCTASE SDR FAMILY MEMBER 7B"/>
    <property type="match status" value="1"/>
</dbReference>